<feature type="chain" id="PRO_5026300954" evidence="1">
    <location>
        <begin position="26"/>
        <end position="391"/>
    </location>
</feature>
<organism evidence="4 5">
    <name type="scientific">Nocardia aurantiaca</name>
    <dbReference type="NCBI Taxonomy" id="2675850"/>
    <lineage>
        <taxon>Bacteria</taxon>
        <taxon>Bacillati</taxon>
        <taxon>Actinomycetota</taxon>
        <taxon>Actinomycetes</taxon>
        <taxon>Mycobacteriales</taxon>
        <taxon>Nocardiaceae</taxon>
        <taxon>Nocardia</taxon>
    </lineage>
</organism>
<feature type="domain" description="DUF7373" evidence="3">
    <location>
        <begin position="245"/>
        <end position="388"/>
    </location>
</feature>
<reference evidence="4 5" key="1">
    <citation type="submission" date="2019-11" db="EMBL/GenBank/DDBJ databases">
        <title>Nocardia sp. nov. CT2-14 isolated from soil.</title>
        <authorList>
            <person name="Kanchanasin P."/>
            <person name="Tanasupawat S."/>
            <person name="Yuki M."/>
            <person name="Kudo T."/>
        </authorList>
    </citation>
    <scope>NUCLEOTIDE SEQUENCE [LARGE SCALE GENOMIC DNA]</scope>
    <source>
        <strain evidence="4 5">CT2-14</strain>
    </source>
</reference>
<evidence type="ECO:0000256" key="1">
    <source>
        <dbReference type="SAM" id="SignalP"/>
    </source>
</evidence>
<accession>A0A6I3KLX6</accession>
<evidence type="ECO:0000313" key="4">
    <source>
        <dbReference type="EMBL" id="MTE11593.1"/>
    </source>
</evidence>
<sequence>MPLRFGRCCLAGIGAAVLVLTTACGNDGGAPDYGPYATHGDDAFDRQPSRIRGVFAESLRLADHIVFATDVDPDLTTVRGGGISADDRGLHEPALSPRQRGAAAPFGVAGSFGMAASNRAATGDGPPRKYLAVSLTAFRDERSAASAAAEMARVDFEASPDNAPVGVDAFPAALSHWRPGLPSLGSIMAWKNVVIRVYAELPDPDLGRLVDVVTTTYRKQVSELSGFDASPIPDPAEVPLDPDGLLTRLVRTGDPLADPKMFAAFGVRAYAALSPEPPRTFGKYSGSGVTALAVSHNKYLYRMRDSQAAAQYGRFLADDPENSEYTWMRNVRGLTAATCSQATRPDPKSVQARRYRCVVVRDGYVAVVYSNTETDVRQLAAAQYAIMGDPR</sequence>
<protein>
    <submittedName>
        <fullName evidence="4">Uncharacterized protein</fullName>
    </submittedName>
</protein>
<dbReference type="Proteomes" id="UP000432464">
    <property type="component" value="Unassembled WGS sequence"/>
</dbReference>
<comment type="caution">
    <text evidence="4">The sequence shown here is derived from an EMBL/GenBank/DDBJ whole genome shotgun (WGS) entry which is preliminary data.</text>
</comment>
<dbReference type="Pfam" id="PF24088">
    <property type="entry name" value="DUF7373"/>
    <property type="match status" value="1"/>
</dbReference>
<dbReference type="EMBL" id="WMBB01000001">
    <property type="protein sequence ID" value="MTE11593.1"/>
    <property type="molecule type" value="Genomic_DNA"/>
</dbReference>
<name>A0A6I3KLX6_9NOCA</name>
<keyword evidence="5" id="KW-1185">Reference proteome</keyword>
<gene>
    <name evidence="4" type="ORF">GLP40_02155</name>
</gene>
<dbReference type="RefSeq" id="WP_154786082.1">
    <property type="nucleotide sequence ID" value="NZ_WMBB01000001.1"/>
</dbReference>
<dbReference type="PROSITE" id="PS51257">
    <property type="entry name" value="PROKAR_LIPOPROTEIN"/>
    <property type="match status" value="1"/>
</dbReference>
<dbReference type="Pfam" id="PF24092">
    <property type="entry name" value="DUF7373_C"/>
    <property type="match status" value="1"/>
</dbReference>
<evidence type="ECO:0000313" key="5">
    <source>
        <dbReference type="Proteomes" id="UP000432464"/>
    </source>
</evidence>
<proteinExistence type="predicted"/>
<evidence type="ECO:0000259" key="3">
    <source>
        <dbReference type="Pfam" id="PF24092"/>
    </source>
</evidence>
<keyword evidence="1" id="KW-0732">Signal</keyword>
<evidence type="ECO:0000259" key="2">
    <source>
        <dbReference type="Pfam" id="PF24088"/>
    </source>
</evidence>
<dbReference type="InterPro" id="IPR056463">
    <property type="entry name" value="DUF7373_C"/>
</dbReference>
<dbReference type="InterPro" id="IPR055797">
    <property type="entry name" value="DUF7373"/>
</dbReference>
<dbReference type="AlphaFoldDB" id="A0A6I3KLX6"/>
<feature type="domain" description="DUF7373" evidence="2">
    <location>
        <begin position="46"/>
        <end position="240"/>
    </location>
</feature>
<feature type="signal peptide" evidence="1">
    <location>
        <begin position="1"/>
        <end position="25"/>
    </location>
</feature>